<evidence type="ECO:0000313" key="2">
    <source>
        <dbReference type="EMBL" id="OEJ86544.1"/>
    </source>
</evidence>
<keyword evidence="3" id="KW-1185">Reference proteome</keyword>
<feature type="compositionally biased region" description="Low complexity" evidence="1">
    <location>
        <begin position="1"/>
        <end position="16"/>
    </location>
</feature>
<evidence type="ECO:0000256" key="1">
    <source>
        <dbReference type="SAM" id="MobiDB-lite"/>
    </source>
</evidence>
<dbReference type="AlphaFoldDB" id="A0A1E5RI36"/>
<gene>
    <name evidence="2" type="ORF">AWRI3579_g1294</name>
</gene>
<name>A0A1E5RI36_9ASCO</name>
<feature type="region of interest" description="Disordered" evidence="1">
    <location>
        <begin position="1"/>
        <end position="106"/>
    </location>
</feature>
<dbReference type="Proteomes" id="UP000095728">
    <property type="component" value="Unassembled WGS sequence"/>
</dbReference>
<protein>
    <submittedName>
        <fullName evidence="2">Uncharacterized protein</fullName>
    </submittedName>
</protein>
<organism evidence="2 3">
    <name type="scientific">Hanseniaspora osmophila</name>
    <dbReference type="NCBI Taxonomy" id="56408"/>
    <lineage>
        <taxon>Eukaryota</taxon>
        <taxon>Fungi</taxon>
        <taxon>Dikarya</taxon>
        <taxon>Ascomycota</taxon>
        <taxon>Saccharomycotina</taxon>
        <taxon>Saccharomycetes</taxon>
        <taxon>Saccharomycodales</taxon>
        <taxon>Saccharomycodaceae</taxon>
        <taxon>Hanseniaspora</taxon>
    </lineage>
</organism>
<sequence>MSTTTTSTAPTNWSAAIKSNIPNTKITGKTVHGSTNAGVLHQSAKQTKKTKSSTNNSNSGIADTNTRTTTNHENKDTFKRPVSANGHKANSPSSPGSAHHQTKPYNGDEIRSFLRNKMDYYLKKQKTSNSVTVHSPYMHTGSSSTGDSFFADNDNEDDWGTAGSKKKNKKNKKYVILNDVGRFLQNGKK</sequence>
<feature type="compositionally biased region" description="Polar residues" evidence="1">
    <location>
        <begin position="60"/>
        <end position="69"/>
    </location>
</feature>
<reference evidence="3" key="1">
    <citation type="journal article" date="2016" name="Genome Announc.">
        <title>Genome sequences of three species of Hanseniaspora isolated from spontaneous wine fermentations.</title>
        <authorList>
            <person name="Sternes P.R."/>
            <person name="Lee D."/>
            <person name="Kutyna D.R."/>
            <person name="Borneman A.R."/>
        </authorList>
    </citation>
    <scope>NUCLEOTIDE SEQUENCE [LARGE SCALE GENOMIC DNA]</scope>
    <source>
        <strain evidence="3">AWRI3579</strain>
    </source>
</reference>
<evidence type="ECO:0000313" key="3">
    <source>
        <dbReference type="Proteomes" id="UP000095728"/>
    </source>
</evidence>
<feature type="region of interest" description="Disordered" evidence="1">
    <location>
        <begin position="133"/>
        <end position="171"/>
    </location>
</feature>
<feature type="compositionally biased region" description="Polar residues" evidence="1">
    <location>
        <begin position="20"/>
        <end position="37"/>
    </location>
</feature>
<proteinExistence type="predicted"/>
<comment type="caution">
    <text evidence="2">The sequence shown here is derived from an EMBL/GenBank/DDBJ whole genome shotgun (WGS) entry which is preliminary data.</text>
</comment>
<accession>A0A1E5RI36</accession>
<dbReference type="EMBL" id="LPNM01000006">
    <property type="protein sequence ID" value="OEJ86544.1"/>
    <property type="molecule type" value="Genomic_DNA"/>
</dbReference>
<feature type="compositionally biased region" description="Basic and acidic residues" evidence="1">
    <location>
        <begin position="70"/>
        <end position="79"/>
    </location>
</feature>
<dbReference type="FunCoup" id="A0A1E5RI36">
    <property type="interactions" value="102"/>
</dbReference>
<dbReference type="InParanoid" id="A0A1E5RI36"/>